<organism evidence="2 3">
    <name type="scientific">Nisaea acidiphila</name>
    <dbReference type="NCBI Taxonomy" id="1862145"/>
    <lineage>
        <taxon>Bacteria</taxon>
        <taxon>Pseudomonadati</taxon>
        <taxon>Pseudomonadota</taxon>
        <taxon>Alphaproteobacteria</taxon>
        <taxon>Rhodospirillales</taxon>
        <taxon>Thalassobaculaceae</taxon>
        <taxon>Nisaea</taxon>
    </lineage>
</organism>
<gene>
    <name evidence="2" type="ORF">NUH88_20325</name>
</gene>
<evidence type="ECO:0000313" key="2">
    <source>
        <dbReference type="EMBL" id="UUX49731.1"/>
    </source>
</evidence>
<dbReference type="KEGG" id="naci:NUH88_20325"/>
<dbReference type="AlphaFoldDB" id="A0A9J7AQ44"/>
<proteinExistence type="predicted"/>
<keyword evidence="1" id="KW-0472">Membrane</keyword>
<feature type="transmembrane region" description="Helical" evidence="1">
    <location>
        <begin position="41"/>
        <end position="62"/>
    </location>
</feature>
<keyword evidence="1" id="KW-0812">Transmembrane</keyword>
<dbReference type="RefSeq" id="WP_257768564.1">
    <property type="nucleotide sequence ID" value="NZ_CP102480.1"/>
</dbReference>
<name>A0A9J7AQ44_9PROT</name>
<dbReference type="EMBL" id="CP102480">
    <property type="protein sequence ID" value="UUX49731.1"/>
    <property type="molecule type" value="Genomic_DNA"/>
</dbReference>
<accession>A0A9J7AQ44</accession>
<protein>
    <submittedName>
        <fullName evidence="2">Uncharacterized protein</fullName>
    </submittedName>
</protein>
<reference evidence="2" key="1">
    <citation type="submission" date="2022-08" db="EMBL/GenBank/DDBJ databases">
        <title>Nisaea acidiphila sp. nov., isolated from a marine algal debris and emended description of the genus Nisaea Urios et al. 2008.</title>
        <authorList>
            <person name="Kwon K."/>
        </authorList>
    </citation>
    <scope>NUCLEOTIDE SEQUENCE</scope>
    <source>
        <strain evidence="2">MEBiC11861</strain>
    </source>
</reference>
<evidence type="ECO:0000313" key="3">
    <source>
        <dbReference type="Proteomes" id="UP001060336"/>
    </source>
</evidence>
<sequence length="74" mass="8721">MERTFSLREQTCIARYRDAEARDRCLSIMLLERFQTRSIMIANRTLACLALPLIGFGLLVYLRRRRTAERKTGK</sequence>
<keyword evidence="3" id="KW-1185">Reference proteome</keyword>
<dbReference type="Proteomes" id="UP001060336">
    <property type="component" value="Chromosome"/>
</dbReference>
<evidence type="ECO:0000256" key="1">
    <source>
        <dbReference type="SAM" id="Phobius"/>
    </source>
</evidence>
<keyword evidence="1" id="KW-1133">Transmembrane helix</keyword>